<feature type="transmembrane region" description="Helical" evidence="1">
    <location>
        <begin position="21"/>
        <end position="39"/>
    </location>
</feature>
<protein>
    <submittedName>
        <fullName evidence="3">GGDEF-HD domain protein</fullName>
    </submittedName>
</protein>
<feature type="transmembrane region" description="Helical" evidence="1">
    <location>
        <begin position="51"/>
        <end position="75"/>
    </location>
</feature>
<evidence type="ECO:0000256" key="1">
    <source>
        <dbReference type="SAM" id="Phobius"/>
    </source>
</evidence>
<keyword evidence="1" id="KW-0472">Membrane</keyword>
<evidence type="ECO:0000313" key="3">
    <source>
        <dbReference type="EMBL" id="ERJ12029.1"/>
    </source>
</evidence>
<dbReference type="InterPro" id="IPR000160">
    <property type="entry name" value="GGDEF_dom"/>
</dbReference>
<dbReference type="InterPro" id="IPR050469">
    <property type="entry name" value="Diguanylate_Cyclase"/>
</dbReference>
<dbReference type="Pfam" id="PF00990">
    <property type="entry name" value="GGDEF"/>
    <property type="match status" value="1"/>
</dbReference>
<comment type="caution">
    <text evidence="3">The sequence shown here is derived from an EMBL/GenBank/DDBJ whole genome shotgun (WGS) entry which is preliminary data.</text>
</comment>
<evidence type="ECO:0000259" key="2">
    <source>
        <dbReference type="PROSITE" id="PS50887"/>
    </source>
</evidence>
<dbReference type="InterPro" id="IPR029787">
    <property type="entry name" value="Nucleotide_cyclase"/>
</dbReference>
<dbReference type="eggNOG" id="COG3706">
    <property type="taxonomic scope" value="Bacteria"/>
</dbReference>
<dbReference type="NCBIfam" id="TIGR00254">
    <property type="entry name" value="GGDEF"/>
    <property type="match status" value="1"/>
</dbReference>
<dbReference type="SUPFAM" id="SSF55073">
    <property type="entry name" value="Nucleotide cyclase"/>
    <property type="match status" value="1"/>
</dbReference>
<sequence>MIEFKKYLIKNKEKWNKTMIRHYRNAVIISFIAEIIIYVGYHPEQLHIDYLYRYVLIPTLLLFLIMVLLNILLLIVPKAEDYLILSTGSIIITILAYINNTVTVLGIAYILPIIISIFYYEKSKVLFAFITNVTLFLFMNIYLFKYSSIFSLSNFVTSIVIMIVTILIARGMINEMKSIMRHIKIELETKQNLIAEKTMLEKSLKMDGLTNLYNHSTFQTELKKGINFSNTNRIPLGLAIIDIDDFKLINDTYGHQAGDRVIKQVADIIKNNISKNDLASRYGGEEYTIIMINHSNGEAIKRLETIRKKIEMHHSRNIDNHNVTVSIGYMEYSRSMTKDVFFEKTDRLLYEAKHSGKNKLVTK</sequence>
<dbReference type="AlphaFoldDB" id="U2FLH9"/>
<dbReference type="CDD" id="cd01949">
    <property type="entry name" value="GGDEF"/>
    <property type="match status" value="1"/>
</dbReference>
<accession>U2FLH9</accession>
<name>U2FLH9_9MOLU</name>
<organism evidence="3 4">
    <name type="scientific">Haloplasma contractile SSD-17B</name>
    <dbReference type="NCBI Taxonomy" id="1033810"/>
    <lineage>
        <taxon>Bacteria</taxon>
        <taxon>Bacillati</taxon>
        <taxon>Mycoplasmatota</taxon>
        <taxon>Mollicutes</taxon>
        <taxon>Haloplasmatales</taxon>
        <taxon>Haloplasmataceae</taxon>
        <taxon>Haloplasma</taxon>
    </lineage>
</organism>
<reference evidence="3 4" key="1">
    <citation type="journal article" date="2011" name="J. Bacteriol.">
        <title>Genome sequence of Haloplasma contractile, an unusual contractile bacterium from a deep-sea anoxic brine lake.</title>
        <authorList>
            <person name="Antunes A."/>
            <person name="Alam I."/>
            <person name="El Dorry H."/>
            <person name="Siam R."/>
            <person name="Robertson A."/>
            <person name="Bajic V.B."/>
            <person name="Stingl U."/>
        </authorList>
    </citation>
    <scope>NUCLEOTIDE SEQUENCE [LARGE SCALE GENOMIC DNA]</scope>
    <source>
        <strain evidence="3 4">SSD-17B</strain>
    </source>
</reference>
<dbReference type="PANTHER" id="PTHR45138">
    <property type="entry name" value="REGULATORY COMPONENTS OF SENSORY TRANSDUCTION SYSTEM"/>
    <property type="match status" value="1"/>
</dbReference>
<gene>
    <name evidence="3" type="ORF">HLPCO_001943</name>
</gene>
<feature type="transmembrane region" description="Helical" evidence="1">
    <location>
        <begin position="149"/>
        <end position="173"/>
    </location>
</feature>
<dbReference type="PROSITE" id="PS50887">
    <property type="entry name" value="GGDEF"/>
    <property type="match status" value="1"/>
</dbReference>
<dbReference type="EMBL" id="AFNU02000006">
    <property type="protein sequence ID" value="ERJ12029.1"/>
    <property type="molecule type" value="Genomic_DNA"/>
</dbReference>
<dbReference type="GO" id="GO:0052621">
    <property type="term" value="F:diguanylate cyclase activity"/>
    <property type="evidence" value="ECO:0007669"/>
    <property type="project" value="TreeGrafter"/>
</dbReference>
<keyword evidence="1" id="KW-1133">Transmembrane helix</keyword>
<reference evidence="3 4" key="2">
    <citation type="journal article" date="2013" name="PLoS ONE">
        <title>INDIGO - INtegrated Data Warehouse of MIcrobial GenOmes with Examples from the Red Sea Extremophiles.</title>
        <authorList>
            <person name="Alam I."/>
            <person name="Antunes A."/>
            <person name="Kamau A.A."/>
            <person name="Ba Alawi W."/>
            <person name="Kalkatawi M."/>
            <person name="Stingl U."/>
            <person name="Bajic V.B."/>
        </authorList>
    </citation>
    <scope>NUCLEOTIDE SEQUENCE [LARGE SCALE GENOMIC DNA]</scope>
    <source>
        <strain evidence="3 4">SSD-17B</strain>
    </source>
</reference>
<dbReference type="InParanoid" id="U2FLH9"/>
<keyword evidence="1" id="KW-0812">Transmembrane</keyword>
<proteinExistence type="predicted"/>
<evidence type="ECO:0000313" key="4">
    <source>
        <dbReference type="Proteomes" id="UP000005707"/>
    </source>
</evidence>
<feature type="transmembrane region" description="Helical" evidence="1">
    <location>
        <begin position="125"/>
        <end position="143"/>
    </location>
</feature>
<dbReference type="FunFam" id="3.30.70.270:FF:000001">
    <property type="entry name" value="Diguanylate cyclase domain protein"/>
    <property type="match status" value="1"/>
</dbReference>
<dbReference type="InterPro" id="IPR043128">
    <property type="entry name" value="Rev_trsase/Diguanyl_cyclase"/>
</dbReference>
<feature type="domain" description="GGDEF" evidence="2">
    <location>
        <begin position="234"/>
        <end position="363"/>
    </location>
</feature>
<keyword evidence="4" id="KW-1185">Reference proteome</keyword>
<dbReference type="PANTHER" id="PTHR45138:SF9">
    <property type="entry name" value="DIGUANYLATE CYCLASE DGCM-RELATED"/>
    <property type="match status" value="1"/>
</dbReference>
<dbReference type="SMART" id="SM00267">
    <property type="entry name" value="GGDEF"/>
    <property type="match status" value="1"/>
</dbReference>
<dbReference type="OrthoDB" id="9759607at2"/>
<dbReference type="Proteomes" id="UP000005707">
    <property type="component" value="Unassembled WGS sequence"/>
</dbReference>
<dbReference type="RefSeq" id="WP_008827364.1">
    <property type="nucleotide sequence ID" value="NZ_AFNU02000006.1"/>
</dbReference>
<dbReference type="Gene3D" id="3.30.70.270">
    <property type="match status" value="1"/>
</dbReference>
<dbReference type="STRING" id="1033810.HLPCO_001943"/>